<keyword evidence="1" id="KW-0175">Coiled coil</keyword>
<feature type="compositionally biased region" description="Basic and acidic residues" evidence="2">
    <location>
        <begin position="434"/>
        <end position="447"/>
    </location>
</feature>
<feature type="region of interest" description="Disordered" evidence="2">
    <location>
        <begin position="368"/>
        <end position="454"/>
    </location>
</feature>
<feature type="coiled-coil region" evidence="1">
    <location>
        <begin position="231"/>
        <end position="307"/>
    </location>
</feature>
<feature type="compositionally biased region" description="Polar residues" evidence="2">
    <location>
        <begin position="13"/>
        <end position="25"/>
    </location>
</feature>
<feature type="compositionally biased region" description="Basic and acidic residues" evidence="2">
    <location>
        <begin position="368"/>
        <end position="378"/>
    </location>
</feature>
<feature type="region of interest" description="Disordered" evidence="2">
    <location>
        <begin position="1"/>
        <end position="62"/>
    </location>
</feature>
<proteinExistence type="predicted"/>
<feature type="coiled-coil region" evidence="1">
    <location>
        <begin position="154"/>
        <end position="188"/>
    </location>
</feature>
<evidence type="ECO:0000256" key="1">
    <source>
        <dbReference type="SAM" id="Coils"/>
    </source>
</evidence>
<dbReference type="Proteomes" id="UP000752171">
    <property type="component" value="Unassembled WGS sequence"/>
</dbReference>
<feature type="compositionally biased region" description="Low complexity" evidence="2">
    <location>
        <begin position="410"/>
        <end position="423"/>
    </location>
</feature>
<name>A0A8T2KWE7_ASTMX</name>
<feature type="compositionally biased region" description="Basic and acidic residues" evidence="2">
    <location>
        <begin position="1"/>
        <end position="12"/>
    </location>
</feature>
<dbReference type="OrthoDB" id="6155277at2759"/>
<dbReference type="AlphaFoldDB" id="A0A8T2KWE7"/>
<sequence length="638" mass="72302">MDEDRGKEDSRWTGKQVTLNSNDFSLAQHPWHSTPVKKHPDESSTAGRSQKPSNHLSSLSYMQSSKTAALEMEISTIEKQRTELQLLIAELKDRDQELNTMAAAHHSQLQAWEQDRQRVLTLEQRCGRLEDELRKRNEVIRAISKRLKVVEAQEKDSYRELSTTRQRLQELNERQEHSSQQRHSLEDTNQSLNTTIMTLSSQVGQLQVHEEELNSMLKLKDKDLMAATSHILGLTNRLQESETSLKESQERVGKLLREAEEYKRRFREARFNNVQLKDELQEKTIENNSQREELIQLKQENQLLRKELVLAGEGESWKDELLGLARSKQERTESELLCLRQVCEKQQNDLQLLKLNLESSRETLRQYEYQRSRDRDDFVGGAESGHSTHDEPEIEESGNQQCQIKDTHTTPESTTATSASASADMNHTATQTLSREDLTSAEEEKPADSSCETPAHCCECEGPRAKPDPIIIQCSNSGSEVDIVGLINCSETETEEQVLVVDVRRKDPQSSSPLDVTCLFMDYPISSPRSIRSPVPVEAASLNITASGSQQEEYTSSTSRLKRLLADSQQMVASLERSSRTSLSPTPSPTSHCNPGCSLHHNHNNGGSHNHSQSSTNTLEEKQQIRVVDSEVQSDQQL</sequence>
<comment type="caution">
    <text evidence="3">The sequence shown here is derived from an EMBL/GenBank/DDBJ whole genome shotgun (WGS) entry which is preliminary data.</text>
</comment>
<dbReference type="EMBL" id="JAICCE010000020">
    <property type="protein sequence ID" value="KAG9262997.1"/>
    <property type="molecule type" value="Genomic_DNA"/>
</dbReference>
<feature type="compositionally biased region" description="Low complexity" evidence="2">
    <location>
        <begin position="575"/>
        <end position="591"/>
    </location>
</feature>
<feature type="region of interest" description="Disordered" evidence="2">
    <location>
        <begin position="575"/>
        <end position="638"/>
    </location>
</feature>
<protein>
    <submittedName>
        <fullName evidence="3">Coiled-coil domain-containing protein 62 isoform X1</fullName>
    </submittedName>
</protein>
<feature type="compositionally biased region" description="Low complexity" evidence="2">
    <location>
        <begin position="604"/>
        <end position="618"/>
    </location>
</feature>
<evidence type="ECO:0000313" key="4">
    <source>
        <dbReference type="Proteomes" id="UP000752171"/>
    </source>
</evidence>
<evidence type="ECO:0000313" key="3">
    <source>
        <dbReference type="EMBL" id="KAG9262997.1"/>
    </source>
</evidence>
<feature type="compositionally biased region" description="Polar residues" evidence="2">
    <location>
        <begin position="43"/>
        <end position="62"/>
    </location>
</feature>
<evidence type="ECO:0000256" key="2">
    <source>
        <dbReference type="SAM" id="MobiDB-lite"/>
    </source>
</evidence>
<reference evidence="3 4" key="1">
    <citation type="submission" date="2021-07" db="EMBL/GenBank/DDBJ databases">
        <authorList>
            <person name="Imarazene B."/>
            <person name="Zahm M."/>
            <person name="Klopp C."/>
            <person name="Cabau C."/>
            <person name="Beille S."/>
            <person name="Jouanno E."/>
            <person name="Castinel A."/>
            <person name="Lluch J."/>
            <person name="Gil L."/>
            <person name="Kuchtly C."/>
            <person name="Lopez Roques C."/>
            <person name="Donnadieu C."/>
            <person name="Parrinello H."/>
            <person name="Journot L."/>
            <person name="Du K."/>
            <person name="Schartl M."/>
            <person name="Retaux S."/>
            <person name="Guiguen Y."/>
        </authorList>
    </citation>
    <scope>NUCLEOTIDE SEQUENCE [LARGE SCALE GENOMIC DNA]</scope>
    <source>
        <strain evidence="3">Pach_M1</strain>
        <tissue evidence="3">Testis</tissue>
    </source>
</reference>
<organism evidence="3 4">
    <name type="scientific">Astyanax mexicanus</name>
    <name type="common">Blind cave fish</name>
    <name type="synonym">Astyanax fasciatus mexicanus</name>
    <dbReference type="NCBI Taxonomy" id="7994"/>
    <lineage>
        <taxon>Eukaryota</taxon>
        <taxon>Metazoa</taxon>
        <taxon>Chordata</taxon>
        <taxon>Craniata</taxon>
        <taxon>Vertebrata</taxon>
        <taxon>Euteleostomi</taxon>
        <taxon>Actinopterygii</taxon>
        <taxon>Neopterygii</taxon>
        <taxon>Teleostei</taxon>
        <taxon>Ostariophysi</taxon>
        <taxon>Characiformes</taxon>
        <taxon>Characoidei</taxon>
        <taxon>Acestrorhamphidae</taxon>
        <taxon>Acestrorhamphinae</taxon>
        <taxon>Astyanax</taxon>
    </lineage>
</organism>
<accession>A0A8T2KWE7</accession>
<gene>
    <name evidence="3" type="primary">CCDC62</name>
    <name evidence="3" type="ORF">AMEX_G22988</name>
</gene>